<feature type="non-terminal residue" evidence="7">
    <location>
        <position position="79"/>
    </location>
</feature>
<dbReference type="SUPFAM" id="SSF53223">
    <property type="entry name" value="Aminoacid dehydrogenase-like, N-terminal domain"/>
    <property type="match status" value="1"/>
</dbReference>
<evidence type="ECO:0000313" key="7">
    <source>
        <dbReference type="EMBL" id="GAI40049.1"/>
    </source>
</evidence>
<sequence length="79" mass="9089">MTQIIDGRKIAKEINESLKVKVEDFIEKYEMSPKLAVIIIGSDPASLFYVKMISKSCERVSIDFEKYSLPEETTEEELL</sequence>
<dbReference type="GO" id="GO:0004488">
    <property type="term" value="F:methylenetetrahydrofolate dehydrogenase (NADP+) activity"/>
    <property type="evidence" value="ECO:0007669"/>
    <property type="project" value="InterPro"/>
</dbReference>
<proteinExistence type="predicted"/>
<evidence type="ECO:0000259" key="6">
    <source>
        <dbReference type="Pfam" id="PF00763"/>
    </source>
</evidence>
<dbReference type="AlphaFoldDB" id="X1Q9W0"/>
<dbReference type="InterPro" id="IPR000672">
    <property type="entry name" value="THF_DH/CycHdrlase"/>
</dbReference>
<protein>
    <recommendedName>
        <fullName evidence="6">Tetrahydrofolate dehydrogenase/cyclohydrolase catalytic domain-containing protein</fullName>
    </recommendedName>
</protein>
<evidence type="ECO:0000256" key="2">
    <source>
        <dbReference type="ARBA" id="ARBA00022801"/>
    </source>
</evidence>
<dbReference type="PANTHER" id="PTHR48099:SF5">
    <property type="entry name" value="C-1-TETRAHYDROFOLATE SYNTHASE, CYTOPLASMIC"/>
    <property type="match status" value="1"/>
</dbReference>
<keyword evidence="3" id="KW-0521">NADP</keyword>
<dbReference type="InterPro" id="IPR020630">
    <property type="entry name" value="THF_DH/CycHdrlase_cat_dom"/>
</dbReference>
<organism evidence="7">
    <name type="scientific">marine sediment metagenome</name>
    <dbReference type="NCBI Taxonomy" id="412755"/>
    <lineage>
        <taxon>unclassified sequences</taxon>
        <taxon>metagenomes</taxon>
        <taxon>ecological metagenomes</taxon>
    </lineage>
</organism>
<evidence type="ECO:0000256" key="4">
    <source>
        <dbReference type="ARBA" id="ARBA00023002"/>
    </source>
</evidence>
<dbReference type="PANTHER" id="PTHR48099">
    <property type="entry name" value="C-1-TETRAHYDROFOLATE SYNTHASE, CYTOPLASMIC-RELATED"/>
    <property type="match status" value="1"/>
</dbReference>
<name>X1Q9W0_9ZZZZ</name>
<reference evidence="7" key="1">
    <citation type="journal article" date="2014" name="Front. Microbiol.">
        <title>High frequency of phylogenetically diverse reductive dehalogenase-homologous genes in deep subseafloor sedimentary metagenomes.</title>
        <authorList>
            <person name="Kawai M."/>
            <person name="Futagami T."/>
            <person name="Toyoda A."/>
            <person name="Takaki Y."/>
            <person name="Nishi S."/>
            <person name="Hori S."/>
            <person name="Arai W."/>
            <person name="Tsubouchi T."/>
            <person name="Morono Y."/>
            <person name="Uchiyama I."/>
            <person name="Ito T."/>
            <person name="Fujiyama A."/>
            <person name="Inagaki F."/>
            <person name="Takami H."/>
        </authorList>
    </citation>
    <scope>NUCLEOTIDE SEQUENCE</scope>
    <source>
        <strain evidence="7">Expedition CK06-06</strain>
    </source>
</reference>
<evidence type="ECO:0000256" key="5">
    <source>
        <dbReference type="ARBA" id="ARBA00023268"/>
    </source>
</evidence>
<gene>
    <name evidence="7" type="ORF">S06H3_40761</name>
</gene>
<keyword evidence="5" id="KW-0511">Multifunctional enzyme</keyword>
<feature type="domain" description="Tetrahydrofolate dehydrogenase/cyclohydrolase catalytic" evidence="6">
    <location>
        <begin position="5"/>
        <end position="79"/>
    </location>
</feature>
<dbReference type="GO" id="GO:0005829">
    <property type="term" value="C:cytosol"/>
    <property type="evidence" value="ECO:0007669"/>
    <property type="project" value="TreeGrafter"/>
</dbReference>
<dbReference type="PRINTS" id="PR00085">
    <property type="entry name" value="THFDHDRGNASE"/>
</dbReference>
<keyword evidence="2" id="KW-0378">Hydrolase</keyword>
<comment type="pathway">
    <text evidence="1">One-carbon metabolism; tetrahydrofolate interconversion.</text>
</comment>
<dbReference type="GO" id="GO:0035999">
    <property type="term" value="P:tetrahydrofolate interconversion"/>
    <property type="evidence" value="ECO:0007669"/>
    <property type="project" value="TreeGrafter"/>
</dbReference>
<dbReference type="InterPro" id="IPR046346">
    <property type="entry name" value="Aminoacid_DH-like_N_sf"/>
</dbReference>
<evidence type="ECO:0000256" key="1">
    <source>
        <dbReference type="ARBA" id="ARBA00004777"/>
    </source>
</evidence>
<evidence type="ECO:0000256" key="3">
    <source>
        <dbReference type="ARBA" id="ARBA00022857"/>
    </source>
</evidence>
<keyword evidence="4" id="KW-0560">Oxidoreductase</keyword>
<dbReference type="GO" id="GO:0004477">
    <property type="term" value="F:methenyltetrahydrofolate cyclohydrolase activity"/>
    <property type="evidence" value="ECO:0007669"/>
    <property type="project" value="TreeGrafter"/>
</dbReference>
<dbReference type="Pfam" id="PF00763">
    <property type="entry name" value="THF_DHG_CYH"/>
    <property type="match status" value="1"/>
</dbReference>
<comment type="caution">
    <text evidence="7">The sequence shown here is derived from an EMBL/GenBank/DDBJ whole genome shotgun (WGS) entry which is preliminary data.</text>
</comment>
<dbReference type="EMBL" id="BARV01025045">
    <property type="protein sequence ID" value="GAI40049.1"/>
    <property type="molecule type" value="Genomic_DNA"/>
</dbReference>
<dbReference type="Gene3D" id="3.40.50.10860">
    <property type="entry name" value="Leucine Dehydrogenase, chain A, domain 1"/>
    <property type="match status" value="1"/>
</dbReference>
<accession>X1Q9W0</accession>